<dbReference type="STRING" id="1618333.UR93_C0008G0003"/>
<feature type="transmembrane region" description="Helical" evidence="1">
    <location>
        <begin position="61"/>
        <end position="81"/>
    </location>
</feature>
<proteinExistence type="predicted"/>
<accession>A0A0G0D3L2</accession>
<feature type="transmembrane region" description="Helical" evidence="1">
    <location>
        <begin position="133"/>
        <end position="150"/>
    </location>
</feature>
<dbReference type="EMBL" id="LBRB01000008">
    <property type="protein sequence ID" value="KKP88774.1"/>
    <property type="molecule type" value="Genomic_DNA"/>
</dbReference>
<gene>
    <name evidence="2" type="ORF">UR93_C0008G0003</name>
</gene>
<evidence type="ECO:0000313" key="3">
    <source>
        <dbReference type="Proteomes" id="UP000034316"/>
    </source>
</evidence>
<feature type="transmembrane region" description="Helical" evidence="1">
    <location>
        <begin position="93"/>
        <end position="113"/>
    </location>
</feature>
<name>A0A0G0D3L2_9BACT</name>
<dbReference type="Proteomes" id="UP000034316">
    <property type="component" value="Unassembled WGS sequence"/>
</dbReference>
<protein>
    <submittedName>
        <fullName evidence="2">Uncharacterized protein</fullName>
    </submittedName>
</protein>
<sequence>MIIGVSYGFILQREKTTVTILASYVALVITQVLNPMIQGFFVGDKTIGSFFIRANVSPFTIQSVVFALVIVLLVTRSGIAGQRAKGLLSPIEVMIYSVLNSTLILSTILSFLPEEQKVSIAESSKLASKMVQYQTWWIVLPIIALIVIGFRKGLDHANY</sequence>
<keyword evidence="1" id="KW-1133">Transmembrane helix</keyword>
<dbReference type="AlphaFoldDB" id="A0A0G0D3L2"/>
<keyword evidence="1" id="KW-0472">Membrane</keyword>
<evidence type="ECO:0000256" key="1">
    <source>
        <dbReference type="SAM" id="Phobius"/>
    </source>
</evidence>
<keyword evidence="1" id="KW-0812">Transmembrane</keyword>
<reference evidence="2 3" key="1">
    <citation type="journal article" date="2015" name="Nature">
        <title>rRNA introns, odd ribosomes, and small enigmatic genomes across a large radiation of phyla.</title>
        <authorList>
            <person name="Brown C.T."/>
            <person name="Hug L.A."/>
            <person name="Thomas B.C."/>
            <person name="Sharon I."/>
            <person name="Castelle C.J."/>
            <person name="Singh A."/>
            <person name="Wilkins M.J."/>
            <person name="Williams K.H."/>
            <person name="Banfield J.F."/>
        </authorList>
    </citation>
    <scope>NUCLEOTIDE SEQUENCE [LARGE SCALE GENOMIC DNA]</scope>
</reference>
<comment type="caution">
    <text evidence="2">The sequence shown here is derived from an EMBL/GenBank/DDBJ whole genome shotgun (WGS) entry which is preliminary data.</text>
</comment>
<feature type="transmembrane region" description="Helical" evidence="1">
    <location>
        <begin position="21"/>
        <end position="41"/>
    </location>
</feature>
<organism evidence="2 3">
    <name type="scientific">Berkelbacteria bacterium GW2011_GWA2_35_9</name>
    <dbReference type="NCBI Taxonomy" id="1618333"/>
    <lineage>
        <taxon>Bacteria</taxon>
        <taxon>Candidatus Berkelbacteria</taxon>
    </lineage>
</organism>
<evidence type="ECO:0000313" key="2">
    <source>
        <dbReference type="EMBL" id="KKP88774.1"/>
    </source>
</evidence>